<accession>A0A840IB98</accession>
<dbReference type="RefSeq" id="WP_183341215.1">
    <property type="nucleotide sequence ID" value="NZ_JACHNU010000002.1"/>
</dbReference>
<keyword evidence="1" id="KW-0812">Transmembrane</keyword>
<keyword evidence="3" id="KW-1185">Reference proteome</keyword>
<sequence length="94" mass="9724">MLTTLFVVIGVGVGVWTTPWVTVAAFVIFSAVVICRGIEPAHILGTVVGVSGAVLLVADVLSVTQPFKAMLASLLPVAVYFACDRDSAAQNPHG</sequence>
<organism evidence="2 3">
    <name type="scientific">Conexibacter arvalis</name>
    <dbReference type="NCBI Taxonomy" id="912552"/>
    <lineage>
        <taxon>Bacteria</taxon>
        <taxon>Bacillati</taxon>
        <taxon>Actinomycetota</taxon>
        <taxon>Thermoleophilia</taxon>
        <taxon>Solirubrobacterales</taxon>
        <taxon>Conexibacteraceae</taxon>
        <taxon>Conexibacter</taxon>
    </lineage>
</organism>
<evidence type="ECO:0000256" key="1">
    <source>
        <dbReference type="SAM" id="Phobius"/>
    </source>
</evidence>
<dbReference type="EMBL" id="JACHNU010000002">
    <property type="protein sequence ID" value="MBB4662197.1"/>
    <property type="molecule type" value="Genomic_DNA"/>
</dbReference>
<evidence type="ECO:0000313" key="2">
    <source>
        <dbReference type="EMBL" id="MBB4662197.1"/>
    </source>
</evidence>
<evidence type="ECO:0000313" key="3">
    <source>
        <dbReference type="Proteomes" id="UP000585272"/>
    </source>
</evidence>
<reference evidence="2 3" key="1">
    <citation type="submission" date="2020-08" db="EMBL/GenBank/DDBJ databases">
        <title>Genomic Encyclopedia of Archaeal and Bacterial Type Strains, Phase II (KMG-II): from individual species to whole genera.</title>
        <authorList>
            <person name="Goeker M."/>
        </authorList>
    </citation>
    <scope>NUCLEOTIDE SEQUENCE [LARGE SCALE GENOMIC DNA]</scope>
    <source>
        <strain evidence="2 3">DSM 23288</strain>
    </source>
</reference>
<name>A0A840IB98_9ACTN</name>
<keyword evidence="1" id="KW-0472">Membrane</keyword>
<protein>
    <submittedName>
        <fullName evidence="2">Uncharacterized protein</fullName>
    </submittedName>
</protein>
<keyword evidence="1" id="KW-1133">Transmembrane helix</keyword>
<feature type="transmembrane region" description="Helical" evidence="1">
    <location>
        <begin position="41"/>
        <end position="61"/>
    </location>
</feature>
<feature type="transmembrane region" description="Helical" evidence="1">
    <location>
        <begin position="6"/>
        <end position="34"/>
    </location>
</feature>
<proteinExistence type="predicted"/>
<comment type="caution">
    <text evidence="2">The sequence shown here is derived from an EMBL/GenBank/DDBJ whole genome shotgun (WGS) entry which is preliminary data.</text>
</comment>
<gene>
    <name evidence="2" type="ORF">BDZ31_001783</name>
</gene>
<dbReference type="Proteomes" id="UP000585272">
    <property type="component" value="Unassembled WGS sequence"/>
</dbReference>
<dbReference type="AlphaFoldDB" id="A0A840IB98"/>